<organism evidence="2 3">
    <name type="scientific">Dunaliella salina</name>
    <name type="common">Green alga</name>
    <name type="synonym">Protococcus salinus</name>
    <dbReference type="NCBI Taxonomy" id="3046"/>
    <lineage>
        <taxon>Eukaryota</taxon>
        <taxon>Viridiplantae</taxon>
        <taxon>Chlorophyta</taxon>
        <taxon>core chlorophytes</taxon>
        <taxon>Chlorophyceae</taxon>
        <taxon>CS clade</taxon>
        <taxon>Chlamydomonadales</taxon>
        <taxon>Dunaliellaceae</taxon>
        <taxon>Dunaliella</taxon>
    </lineage>
</organism>
<evidence type="ECO:0000313" key="3">
    <source>
        <dbReference type="Proteomes" id="UP000815325"/>
    </source>
</evidence>
<comment type="caution">
    <text evidence="2">The sequence shown here is derived from an EMBL/GenBank/DDBJ whole genome shotgun (WGS) entry which is preliminary data.</text>
</comment>
<proteinExistence type="predicted"/>
<sequence length="52" mass="5629">MHHQPTGTQAYIVHALVSQAEKGNQDETSRQEGSGQGVYGPARARTWAVHKG</sequence>
<accession>A0ABQ7GT37</accession>
<feature type="region of interest" description="Disordered" evidence="1">
    <location>
        <begin position="20"/>
        <end position="52"/>
    </location>
</feature>
<dbReference type="EMBL" id="MU069604">
    <property type="protein sequence ID" value="KAF5837773.1"/>
    <property type="molecule type" value="Genomic_DNA"/>
</dbReference>
<protein>
    <recommendedName>
        <fullName evidence="4">Encoded protein</fullName>
    </recommendedName>
</protein>
<gene>
    <name evidence="2" type="ORF">DUNSADRAFT_3916</name>
</gene>
<evidence type="ECO:0000313" key="2">
    <source>
        <dbReference type="EMBL" id="KAF5837773.1"/>
    </source>
</evidence>
<keyword evidence="3" id="KW-1185">Reference proteome</keyword>
<evidence type="ECO:0008006" key="4">
    <source>
        <dbReference type="Google" id="ProtNLM"/>
    </source>
</evidence>
<evidence type="ECO:0000256" key="1">
    <source>
        <dbReference type="SAM" id="MobiDB-lite"/>
    </source>
</evidence>
<name>A0ABQ7GT37_DUNSA</name>
<dbReference type="Proteomes" id="UP000815325">
    <property type="component" value="Unassembled WGS sequence"/>
</dbReference>
<reference evidence="2" key="1">
    <citation type="submission" date="2017-08" db="EMBL/GenBank/DDBJ databases">
        <authorList>
            <person name="Polle J.E."/>
            <person name="Barry K."/>
            <person name="Cushman J."/>
            <person name="Schmutz J."/>
            <person name="Tran D."/>
            <person name="Hathwaick L.T."/>
            <person name="Yim W.C."/>
            <person name="Jenkins J."/>
            <person name="Mckie-Krisberg Z.M."/>
            <person name="Prochnik S."/>
            <person name="Lindquist E."/>
            <person name="Dockter R.B."/>
            <person name="Adam C."/>
            <person name="Molina H."/>
            <person name="Bunkerborg J."/>
            <person name="Jin E."/>
            <person name="Buchheim M."/>
            <person name="Magnuson J."/>
        </authorList>
    </citation>
    <scope>NUCLEOTIDE SEQUENCE</scope>
    <source>
        <strain evidence="2">CCAP 19/18</strain>
    </source>
</reference>